<dbReference type="HOGENOM" id="CLU_173809_2_0_10"/>
<dbReference type="EMBL" id="CR626927">
    <property type="protein sequence ID" value="CAH05811.1"/>
    <property type="molecule type" value="Genomic_DNA"/>
</dbReference>
<accession>Q5LJ65</accession>
<keyword evidence="1" id="KW-0812">Transmembrane</keyword>
<dbReference type="eggNOG" id="ENOG5030XZQ">
    <property type="taxonomic scope" value="Bacteria"/>
</dbReference>
<dbReference type="Pfam" id="PF14055">
    <property type="entry name" value="NVEALA"/>
    <property type="match status" value="1"/>
</dbReference>
<dbReference type="KEGG" id="bfs:BF9343_0032"/>
<dbReference type="Proteomes" id="UP000006731">
    <property type="component" value="Chromosome"/>
</dbReference>
<name>Q5LJ65_BACFN</name>
<keyword evidence="1" id="KW-0472">Membrane</keyword>
<accession>A0A0K6BPB5</accession>
<dbReference type="AlphaFoldDB" id="Q5LJ65"/>
<proteinExistence type="predicted"/>
<evidence type="ECO:0000313" key="2">
    <source>
        <dbReference type="Proteomes" id="UP000006731"/>
    </source>
</evidence>
<keyword evidence="2" id="KW-1185">Reference proteome</keyword>
<organism evidence="1 2">
    <name type="scientific">Bacteroides fragilis (strain ATCC 25285 / DSM 2151 / CCUG 4856 / JCM 11019 / LMG 10263 / NCTC 9343 / Onslow / VPI 2553 / EN-2)</name>
    <dbReference type="NCBI Taxonomy" id="272559"/>
    <lineage>
        <taxon>Bacteria</taxon>
        <taxon>Pseudomonadati</taxon>
        <taxon>Bacteroidota</taxon>
        <taxon>Bacteroidia</taxon>
        <taxon>Bacteroidales</taxon>
        <taxon>Bacteroidaceae</taxon>
        <taxon>Bacteroides</taxon>
    </lineage>
</organism>
<dbReference type="InterPro" id="IPR025905">
    <property type="entry name" value="NVEALA"/>
</dbReference>
<evidence type="ECO:0000313" key="1">
    <source>
        <dbReference type="EMBL" id="CAH05811.1"/>
    </source>
</evidence>
<sequence>MYYMIFYWLIAFNFGVNNLNLYFMKMKNYLKAAFLLVAIVSVWVLKPIEKSQDADPLLLQNVEALASGEDSSQTHCYGRGSVDCPVSHDKVDVVYDSYSLGE</sequence>
<protein>
    <submittedName>
        <fullName evidence="1">Hypothetical transmembrane protein</fullName>
    </submittedName>
</protein>
<gene>
    <name evidence="1" type="ORF">BF9343_0032</name>
</gene>
<reference evidence="1 2" key="1">
    <citation type="journal article" date="2005" name="Science">
        <title>Extensive DNA inversions in the B. fragilis genome control variable gene expression.</title>
        <authorList>
            <person name="Cerdeno-Tarraga A.M."/>
            <person name="Patrick S."/>
            <person name="Crosmann L."/>
            <person name="Blakely G."/>
            <person name="Abratt V."/>
            <person name="Lennard N."/>
            <person name="Duerden B."/>
            <person name="Poxton I."/>
            <person name="Harris B."/>
            <person name="Quail M.A."/>
            <person name="Barron A."/>
            <person name="Clarck L."/>
            <person name="Corton C."/>
            <person name="Doggett J."/>
            <person name="Holden M.T.G."/>
            <person name="Larke N."/>
            <person name="Line A."/>
            <person name="Lord A."/>
            <person name="Norbertczak H."/>
            <person name="Ormond D."/>
            <person name="Price C."/>
            <person name="Rabbinowitsch E."/>
            <person name="Woodward J."/>
            <person name="Barrel B.G."/>
            <person name="Parkhill J."/>
        </authorList>
    </citation>
    <scope>NUCLEOTIDE SEQUENCE [LARGE SCALE GENOMIC DNA]</scope>
    <source>
        <strain evidence="2">ATCC 25285 / DSM 2151 / CCUG 4856 / JCM 11019 / LMG 10263 / NCTC 9343 / Onslow / VPI 2553 / EN-2</strain>
    </source>
</reference>
<dbReference type="PaxDb" id="272559-BF9343_0032"/>